<feature type="compositionally biased region" description="Polar residues" evidence="1">
    <location>
        <begin position="766"/>
        <end position="788"/>
    </location>
</feature>
<dbReference type="Proteomes" id="UP000887574">
    <property type="component" value="Unplaced"/>
</dbReference>
<keyword evidence="2" id="KW-0472">Membrane</keyword>
<feature type="compositionally biased region" description="Polar residues" evidence="1">
    <location>
        <begin position="397"/>
        <end position="413"/>
    </location>
</feature>
<feature type="region of interest" description="Disordered" evidence="1">
    <location>
        <begin position="737"/>
        <end position="791"/>
    </location>
</feature>
<feature type="region of interest" description="Disordered" evidence="1">
    <location>
        <begin position="1005"/>
        <end position="1037"/>
    </location>
</feature>
<feature type="region of interest" description="Disordered" evidence="1">
    <location>
        <begin position="293"/>
        <end position="327"/>
    </location>
</feature>
<feature type="transmembrane region" description="Helical" evidence="2">
    <location>
        <begin position="164"/>
        <end position="183"/>
    </location>
</feature>
<organism evidence="3 4">
    <name type="scientific">Ditylenchus dipsaci</name>
    <dbReference type="NCBI Taxonomy" id="166011"/>
    <lineage>
        <taxon>Eukaryota</taxon>
        <taxon>Metazoa</taxon>
        <taxon>Ecdysozoa</taxon>
        <taxon>Nematoda</taxon>
        <taxon>Chromadorea</taxon>
        <taxon>Rhabditida</taxon>
        <taxon>Tylenchina</taxon>
        <taxon>Tylenchomorpha</taxon>
        <taxon>Sphaerularioidea</taxon>
        <taxon>Anguinidae</taxon>
        <taxon>Anguininae</taxon>
        <taxon>Ditylenchus</taxon>
    </lineage>
</organism>
<evidence type="ECO:0000313" key="3">
    <source>
        <dbReference type="Proteomes" id="UP000887574"/>
    </source>
</evidence>
<keyword evidence="3" id="KW-1185">Reference proteome</keyword>
<name>A0A915ETI6_9BILA</name>
<feature type="compositionally biased region" description="Low complexity" evidence="1">
    <location>
        <begin position="1012"/>
        <end position="1033"/>
    </location>
</feature>
<sequence length="1046" mass="113798">MTTQFSASHQPASKAANPHSVVLLYSRRASRKASPIYFMHTTIPTLGELPQRTKNIQPASLGYATRLSTSSALFFIFMSGYWLLPAGWSMGCRKFWWLVNCQLEGRWRADTQRAAEREPEKNGLSTWKLEQSEQMEPDNQLAMDFFFSLFFLFRQRALQGKRSFALLLLLLCPVVFLLTSAYTTNTNDPLAHFPIVLLFASSSLFMLLLLLSGVIYTPVSSVDPGIIRSPQSAFHLAGSNGGQSARQLISAGEDQSARTDVLMNLYMQLVGCGPTAAILQSIPMQDQWSQLKAATGTSGGQTTHWPMKENGTGGNTNDSRAVSSAGSTVTSSVVNHISTTEAVNNSVVANAQSCSGCRELKREVEDLRRMICQFLGTNRSQSTGNSTSETESTGSNALNFINSTNRNASSVTNQPPQQSPPPPPPAIRHSTQCPSALSFNNLANCNPQHLLPWLISNGLLSMNNSPPQMQTSATSTPNSASSAMRLLEQMSPSMLEAALMGTGNRSTPTSSSLWQSLQQISGNAEAGALATNNSRFADLVQAATALQQHQNNNGVRSSNGTSNGNHHVNMHGISFKQVGIDGASETSSSASSTNNQLMISPQQQQLNASLHQQFGTGGNNCSLNSNGQRSAFELQHQQSSQLAAAVTRSNNLMSAAAAHLLSLPNMQGSNNVRDGSSSAAAVASLLQQHQSVLNGNSGNGLQQAPLQSNLALHASLLLQQQQQQQQQKSVSQQAAAALHQSQQQFHKQQQQNLRMQQQQQANQQQYGSNRKNSVVPPNTQGNASTNNGEGICLDRNATVFTEKRRAASDDYVRIIRQQNLSEDCGSIIPTTIRATSGPAGDAEQKYENVNVAETMAQLCKKLAEKRVFGSRLMSQTTDVCRKVLGNRVKGDEEFWEYFREAMRKLAARCRRVRHAKKMRSPKVSVVEQLHQQQQLQQQVRPTAQPPISAALQLQHQQQQLMFEHHQRQQHHQQQQSTPLPPFNPSSATFTAFAELTDAGVDGEAMDVAEAESSSSPSPQTPMSSSTHHSTPTPVLTDIKIEALAGE</sequence>
<evidence type="ECO:0000256" key="1">
    <source>
        <dbReference type="SAM" id="MobiDB-lite"/>
    </source>
</evidence>
<evidence type="ECO:0000313" key="4">
    <source>
        <dbReference type="WBParaSite" id="jg8809"/>
    </source>
</evidence>
<dbReference type="AlphaFoldDB" id="A0A915ETI6"/>
<dbReference type="WBParaSite" id="jg8809">
    <property type="protein sequence ID" value="jg8809"/>
    <property type="gene ID" value="jg8809"/>
</dbReference>
<reference evidence="4" key="1">
    <citation type="submission" date="2022-11" db="UniProtKB">
        <authorList>
            <consortium name="WormBaseParasite"/>
        </authorList>
    </citation>
    <scope>IDENTIFICATION</scope>
</reference>
<feature type="compositionally biased region" description="Pro residues" evidence="1">
    <location>
        <begin position="417"/>
        <end position="426"/>
    </location>
</feature>
<keyword evidence="2" id="KW-1133">Transmembrane helix</keyword>
<feature type="transmembrane region" description="Helical" evidence="2">
    <location>
        <begin position="63"/>
        <end position="84"/>
    </location>
</feature>
<keyword evidence="2" id="KW-0812">Transmembrane</keyword>
<evidence type="ECO:0000256" key="2">
    <source>
        <dbReference type="SAM" id="Phobius"/>
    </source>
</evidence>
<feature type="transmembrane region" description="Helical" evidence="2">
    <location>
        <begin position="195"/>
        <end position="219"/>
    </location>
</feature>
<feature type="compositionally biased region" description="Polar residues" evidence="1">
    <location>
        <begin position="293"/>
        <end position="304"/>
    </location>
</feature>
<feature type="compositionally biased region" description="Low complexity" evidence="1">
    <location>
        <begin position="737"/>
        <end position="765"/>
    </location>
</feature>
<feature type="compositionally biased region" description="Low complexity" evidence="1">
    <location>
        <begin position="382"/>
        <end position="396"/>
    </location>
</feature>
<accession>A0A915ETI6</accession>
<protein>
    <submittedName>
        <fullName evidence="4">Uncharacterized protein</fullName>
    </submittedName>
</protein>
<feature type="region of interest" description="Disordered" evidence="1">
    <location>
        <begin position="961"/>
        <end position="987"/>
    </location>
</feature>
<feature type="region of interest" description="Disordered" evidence="1">
    <location>
        <begin position="378"/>
        <end position="432"/>
    </location>
</feature>
<proteinExistence type="predicted"/>